<keyword evidence="5 7" id="KW-0539">Nucleus</keyword>
<dbReference type="SUPFAM" id="SSF46689">
    <property type="entry name" value="Homeodomain-like"/>
    <property type="match status" value="1"/>
</dbReference>
<sequence>MSALAAPLTSLALQTSEHSAFTPTNNTKSRELTSSPEMVEADDKCGSPVSPCSMFSRSFSTSNRHASPASPPHSHHHHHHHHHHSFNSSSGTVSTSPRSPSSPSPPPSSPESPGEWSSEHRHRRVSGSSPERPGSEKENDGAAVAQPNPSGSRFTSFSVVDILAQPAKRRSSTPSPSPPPPPPHSPTSTTAVMPMRVGLGVGVGVGMGGVSALTDTRWSGNQGQHAGLPNWYLGAPRFSPAASVPSPPRMTPGKMTLRKHKPNRKPRTPFTTSQLLSLERKFREKQYLSIAERAEFSSSLQLTETQVKIWFQNRRAKAKRLQEAELEKMRMAAKPMMPPVVGINLSSIFSPHLSQLGPRSALLQGPFGPLAGLQGYPAFQGSHYLP</sequence>
<evidence type="ECO:0000256" key="8">
    <source>
        <dbReference type="RuleBase" id="RU000682"/>
    </source>
</evidence>
<name>A0AAN9BS29_9CAEN</name>
<feature type="compositionally biased region" description="Polar residues" evidence="9">
    <location>
        <begin position="147"/>
        <end position="158"/>
    </location>
</feature>
<dbReference type="InterPro" id="IPR001356">
    <property type="entry name" value="HD"/>
</dbReference>
<dbReference type="InterPro" id="IPR017970">
    <property type="entry name" value="Homeobox_CS"/>
</dbReference>
<dbReference type="Proteomes" id="UP001374579">
    <property type="component" value="Unassembled WGS sequence"/>
</dbReference>
<evidence type="ECO:0000256" key="7">
    <source>
        <dbReference type="PROSITE-ProRule" id="PRU00108"/>
    </source>
</evidence>
<feature type="compositionally biased region" description="Polar residues" evidence="9">
    <location>
        <begin position="53"/>
        <end position="64"/>
    </location>
</feature>
<comment type="subcellular location">
    <subcellularLocation>
        <location evidence="1 7 8">Nucleus</location>
    </subcellularLocation>
</comment>
<dbReference type="InterPro" id="IPR020479">
    <property type="entry name" value="HD_metazoa"/>
</dbReference>
<dbReference type="Gene3D" id="1.10.10.60">
    <property type="entry name" value="Homeodomain-like"/>
    <property type="match status" value="1"/>
</dbReference>
<feature type="compositionally biased region" description="Polar residues" evidence="9">
    <location>
        <begin position="17"/>
        <end position="36"/>
    </location>
</feature>
<evidence type="ECO:0000259" key="10">
    <source>
        <dbReference type="PROSITE" id="PS50071"/>
    </source>
</evidence>
<proteinExistence type="inferred from homology"/>
<evidence type="ECO:0000256" key="3">
    <source>
        <dbReference type="ARBA" id="ARBA00023125"/>
    </source>
</evidence>
<evidence type="ECO:0000256" key="9">
    <source>
        <dbReference type="SAM" id="MobiDB-lite"/>
    </source>
</evidence>
<feature type="compositionally biased region" description="Pro residues" evidence="9">
    <location>
        <begin position="175"/>
        <end position="185"/>
    </location>
</feature>
<feature type="region of interest" description="Disordered" evidence="9">
    <location>
        <begin position="1"/>
        <end position="191"/>
    </location>
</feature>
<accession>A0AAN9BS29</accession>
<comment type="similarity">
    <text evidence="6">Belongs to the Msh homeobox family.</text>
</comment>
<evidence type="ECO:0000256" key="6">
    <source>
        <dbReference type="ARBA" id="ARBA00038425"/>
    </source>
</evidence>
<dbReference type="GO" id="GO:0048598">
    <property type="term" value="P:embryonic morphogenesis"/>
    <property type="evidence" value="ECO:0007669"/>
    <property type="project" value="TreeGrafter"/>
</dbReference>
<comment type="caution">
    <text evidence="11">The sequence shown here is derived from an EMBL/GenBank/DDBJ whole genome shotgun (WGS) entry which is preliminary data.</text>
</comment>
<evidence type="ECO:0000256" key="1">
    <source>
        <dbReference type="ARBA" id="ARBA00004123"/>
    </source>
</evidence>
<dbReference type="PROSITE" id="PS50071">
    <property type="entry name" value="HOMEOBOX_2"/>
    <property type="match status" value="1"/>
</dbReference>
<feature type="DNA-binding region" description="Homeobox" evidence="7">
    <location>
        <begin position="263"/>
        <end position="322"/>
    </location>
</feature>
<dbReference type="PRINTS" id="PR00024">
    <property type="entry name" value="HOMEOBOX"/>
</dbReference>
<feature type="domain" description="Homeobox" evidence="10">
    <location>
        <begin position="261"/>
        <end position="321"/>
    </location>
</feature>
<feature type="compositionally biased region" description="Low complexity" evidence="9">
    <location>
        <begin position="1"/>
        <end position="16"/>
    </location>
</feature>
<reference evidence="11 12" key="1">
    <citation type="submission" date="2024-02" db="EMBL/GenBank/DDBJ databases">
        <title>Chromosome-scale genome assembly of the rough periwinkle Littorina saxatilis.</title>
        <authorList>
            <person name="De Jode A."/>
            <person name="Faria R."/>
            <person name="Formenti G."/>
            <person name="Sims Y."/>
            <person name="Smith T.P."/>
            <person name="Tracey A."/>
            <person name="Wood J.M.D."/>
            <person name="Zagrodzka Z.B."/>
            <person name="Johannesson K."/>
            <person name="Butlin R.K."/>
            <person name="Leder E.H."/>
        </authorList>
    </citation>
    <scope>NUCLEOTIDE SEQUENCE [LARGE SCALE GENOMIC DNA]</scope>
    <source>
        <strain evidence="11">Snail1</strain>
        <tissue evidence="11">Muscle</tissue>
    </source>
</reference>
<evidence type="ECO:0000256" key="2">
    <source>
        <dbReference type="ARBA" id="ARBA00022473"/>
    </source>
</evidence>
<dbReference type="Pfam" id="PF00046">
    <property type="entry name" value="Homeodomain"/>
    <property type="match status" value="1"/>
</dbReference>
<keyword evidence="2" id="KW-0217">Developmental protein</keyword>
<evidence type="ECO:0000313" key="12">
    <source>
        <dbReference type="Proteomes" id="UP001374579"/>
    </source>
</evidence>
<dbReference type="PANTHER" id="PTHR24338">
    <property type="entry name" value="HOMEOBOX PROTEIN MSX"/>
    <property type="match status" value="1"/>
</dbReference>
<dbReference type="PROSITE" id="PS00027">
    <property type="entry name" value="HOMEOBOX_1"/>
    <property type="match status" value="1"/>
</dbReference>
<keyword evidence="4 7" id="KW-0371">Homeobox</keyword>
<evidence type="ECO:0000256" key="5">
    <source>
        <dbReference type="ARBA" id="ARBA00023242"/>
    </source>
</evidence>
<dbReference type="GO" id="GO:0000981">
    <property type="term" value="F:DNA-binding transcription factor activity, RNA polymerase II-specific"/>
    <property type="evidence" value="ECO:0007669"/>
    <property type="project" value="InterPro"/>
</dbReference>
<dbReference type="AlphaFoldDB" id="A0AAN9BS29"/>
<gene>
    <name evidence="11" type="ORF">V1264_014563</name>
</gene>
<dbReference type="InterPro" id="IPR009057">
    <property type="entry name" value="Homeodomain-like_sf"/>
</dbReference>
<dbReference type="GO" id="GO:0000977">
    <property type="term" value="F:RNA polymerase II transcription regulatory region sequence-specific DNA binding"/>
    <property type="evidence" value="ECO:0007669"/>
    <property type="project" value="TreeGrafter"/>
</dbReference>
<dbReference type="SMART" id="SM00389">
    <property type="entry name" value="HOX"/>
    <property type="match status" value="1"/>
</dbReference>
<organism evidence="11 12">
    <name type="scientific">Littorina saxatilis</name>
    <dbReference type="NCBI Taxonomy" id="31220"/>
    <lineage>
        <taxon>Eukaryota</taxon>
        <taxon>Metazoa</taxon>
        <taxon>Spiralia</taxon>
        <taxon>Lophotrochozoa</taxon>
        <taxon>Mollusca</taxon>
        <taxon>Gastropoda</taxon>
        <taxon>Caenogastropoda</taxon>
        <taxon>Littorinimorpha</taxon>
        <taxon>Littorinoidea</taxon>
        <taxon>Littorinidae</taxon>
        <taxon>Littorina</taxon>
    </lineage>
</organism>
<feature type="compositionally biased region" description="Pro residues" evidence="9">
    <location>
        <begin position="100"/>
        <end position="110"/>
    </location>
</feature>
<keyword evidence="12" id="KW-1185">Reference proteome</keyword>
<dbReference type="InterPro" id="IPR050674">
    <property type="entry name" value="Msh_Homeobox_Regulators"/>
</dbReference>
<evidence type="ECO:0000313" key="11">
    <source>
        <dbReference type="EMBL" id="KAK7110737.1"/>
    </source>
</evidence>
<protein>
    <recommendedName>
        <fullName evidence="10">Homeobox domain-containing protein</fullName>
    </recommendedName>
</protein>
<dbReference type="CDD" id="cd00086">
    <property type="entry name" value="homeodomain"/>
    <property type="match status" value="1"/>
</dbReference>
<dbReference type="GO" id="GO:0005634">
    <property type="term" value="C:nucleus"/>
    <property type="evidence" value="ECO:0007669"/>
    <property type="project" value="UniProtKB-SubCell"/>
</dbReference>
<feature type="compositionally biased region" description="Low complexity" evidence="9">
    <location>
        <begin position="88"/>
        <end position="99"/>
    </location>
</feature>
<feature type="compositionally biased region" description="Basic residues" evidence="9">
    <location>
        <begin position="256"/>
        <end position="267"/>
    </location>
</feature>
<feature type="compositionally biased region" description="Basic residues" evidence="9">
    <location>
        <begin position="73"/>
        <end position="85"/>
    </location>
</feature>
<keyword evidence="3 7" id="KW-0238">DNA-binding</keyword>
<dbReference type="PANTHER" id="PTHR24338:SF0">
    <property type="entry name" value="MUSCLE SEGMENTATION HOMEOBOX"/>
    <property type="match status" value="1"/>
</dbReference>
<evidence type="ECO:0000256" key="4">
    <source>
        <dbReference type="ARBA" id="ARBA00023155"/>
    </source>
</evidence>
<dbReference type="EMBL" id="JBAMIC010000003">
    <property type="protein sequence ID" value="KAK7110737.1"/>
    <property type="molecule type" value="Genomic_DNA"/>
</dbReference>
<feature type="region of interest" description="Disordered" evidence="9">
    <location>
        <begin position="242"/>
        <end position="270"/>
    </location>
</feature>